<proteinExistence type="predicted"/>
<dbReference type="Proteomes" id="UP000018817">
    <property type="component" value="Unassembled WGS sequence"/>
</dbReference>
<sequence length="64" mass="7125">MEALLPQRKVVSRREPAIRRRDGKRNVGQAFWKKCFTAGSSTIRNGIPVASHISAKSSSSSPWE</sequence>
<organism evidence="1 2">
    <name type="scientific">Phytophthora nicotianae (strain INRA-310)</name>
    <name type="common">Phytophthora parasitica</name>
    <dbReference type="NCBI Taxonomy" id="761204"/>
    <lineage>
        <taxon>Eukaryota</taxon>
        <taxon>Sar</taxon>
        <taxon>Stramenopiles</taxon>
        <taxon>Oomycota</taxon>
        <taxon>Peronosporomycetes</taxon>
        <taxon>Peronosporales</taxon>
        <taxon>Peronosporaceae</taxon>
        <taxon>Phytophthora</taxon>
    </lineage>
</organism>
<dbReference type="AlphaFoldDB" id="W2PE60"/>
<dbReference type="RefSeq" id="XP_008916440.1">
    <property type="nucleotide sequence ID" value="XM_008918192.1"/>
</dbReference>
<reference evidence="1 2" key="2">
    <citation type="submission" date="2013-11" db="EMBL/GenBank/DDBJ databases">
        <title>The Genome Sequence of Phytophthora parasitica INRA-310.</title>
        <authorList>
            <consortium name="The Broad Institute Genomics Platform"/>
            <person name="Russ C."/>
            <person name="Tyler B."/>
            <person name="Panabieres F."/>
            <person name="Shan W."/>
            <person name="Tripathy S."/>
            <person name="Grunwald N."/>
            <person name="Machado M."/>
            <person name="Johnson C.S."/>
            <person name="Arredondo F."/>
            <person name="Hong C."/>
            <person name="Coffey M."/>
            <person name="Young S.K."/>
            <person name="Zeng Q."/>
            <person name="Gargeya S."/>
            <person name="Fitzgerald M."/>
            <person name="Abouelleil A."/>
            <person name="Alvarado L."/>
            <person name="Chapman S.B."/>
            <person name="Gainer-Dewar J."/>
            <person name="Goldberg J."/>
            <person name="Griggs A."/>
            <person name="Gujja S."/>
            <person name="Hansen M."/>
            <person name="Howarth C."/>
            <person name="Imamovic A."/>
            <person name="Ireland A."/>
            <person name="Larimer J."/>
            <person name="McCowan C."/>
            <person name="Murphy C."/>
            <person name="Pearson M."/>
            <person name="Poon T.W."/>
            <person name="Priest M."/>
            <person name="Roberts A."/>
            <person name="Saif S."/>
            <person name="Shea T."/>
            <person name="Sykes S."/>
            <person name="Wortman J."/>
            <person name="Nusbaum C."/>
            <person name="Birren B."/>
        </authorList>
    </citation>
    <scope>NUCLEOTIDE SEQUENCE [LARGE SCALE GENOMIC DNA]</scope>
    <source>
        <strain evidence="1 2">INRA-310</strain>
    </source>
</reference>
<protein>
    <submittedName>
        <fullName evidence="1">Uncharacterized protein</fullName>
    </submittedName>
</protein>
<name>W2PE60_PHYN3</name>
<dbReference type="GeneID" id="20193273"/>
<gene>
    <name evidence="1" type="ORF">PPTG_24674</name>
</gene>
<dbReference type="EMBL" id="KI669714">
    <property type="protein sequence ID" value="ETM98274.1"/>
    <property type="molecule type" value="Genomic_DNA"/>
</dbReference>
<evidence type="ECO:0000313" key="1">
    <source>
        <dbReference type="EMBL" id="ETM98274.1"/>
    </source>
</evidence>
<accession>W2PE60</accession>
<dbReference type="VEuPathDB" id="FungiDB:PPTG_24674"/>
<evidence type="ECO:0000313" key="2">
    <source>
        <dbReference type="Proteomes" id="UP000018817"/>
    </source>
</evidence>
<reference evidence="2" key="1">
    <citation type="submission" date="2011-12" db="EMBL/GenBank/DDBJ databases">
        <authorList>
            <consortium name="The Broad Institute Genome Sequencing Platform"/>
            <person name="Russ C."/>
            <person name="Tyler B."/>
            <person name="Panabieres F."/>
            <person name="Shan W."/>
            <person name="Tripathy S."/>
            <person name="Grunwald N."/>
            <person name="Machado M."/>
            <person name="Young S.K."/>
            <person name="Zeng Q."/>
            <person name="Gargeya S."/>
            <person name="Fitzgerald M."/>
            <person name="Haas B."/>
            <person name="Abouelleil A."/>
            <person name="Alvarado L."/>
            <person name="Arachchi H.M."/>
            <person name="Berlin A."/>
            <person name="Chapman S.B."/>
            <person name="Gearin G."/>
            <person name="Goldberg J."/>
            <person name="Griggs A."/>
            <person name="Gujja S."/>
            <person name="Hansen M."/>
            <person name="Heiman D."/>
            <person name="Howarth C."/>
            <person name="Larimer J."/>
            <person name="Lui A."/>
            <person name="MacDonald P.J.P."/>
            <person name="McCowen C."/>
            <person name="Montmayeur A."/>
            <person name="Murphy C."/>
            <person name="Neiman D."/>
            <person name="Pearson M."/>
            <person name="Priest M."/>
            <person name="Roberts A."/>
            <person name="Saif S."/>
            <person name="Shea T."/>
            <person name="Sisk P."/>
            <person name="Stolte C."/>
            <person name="Sykes S."/>
            <person name="Wortman J."/>
            <person name="Nusbaum C."/>
            <person name="Birren B."/>
        </authorList>
    </citation>
    <scope>NUCLEOTIDE SEQUENCE [LARGE SCALE GENOMIC DNA]</scope>
    <source>
        <strain evidence="2">INRA-310</strain>
    </source>
</reference>